<protein>
    <submittedName>
        <fullName evidence="7">YkvA family protein</fullName>
    </submittedName>
</protein>
<keyword evidence="4 5" id="KW-0472">Membrane</keyword>
<dbReference type="InterPro" id="IPR010652">
    <property type="entry name" value="DUF1232"/>
</dbReference>
<evidence type="ECO:0000256" key="1">
    <source>
        <dbReference type="ARBA" id="ARBA00004127"/>
    </source>
</evidence>
<evidence type="ECO:0000256" key="4">
    <source>
        <dbReference type="ARBA" id="ARBA00023136"/>
    </source>
</evidence>
<dbReference type="Proteomes" id="UP001379945">
    <property type="component" value="Unassembled WGS sequence"/>
</dbReference>
<name>A0ABU9C1K5_9BURK</name>
<dbReference type="RefSeq" id="WP_341397300.1">
    <property type="nucleotide sequence ID" value="NZ_JBBUTI010000001.1"/>
</dbReference>
<keyword evidence="2 5" id="KW-0812">Transmembrane</keyword>
<comment type="subcellular location">
    <subcellularLocation>
        <location evidence="1">Endomembrane system</location>
        <topology evidence="1">Multi-pass membrane protein</topology>
    </subcellularLocation>
</comment>
<evidence type="ECO:0000313" key="7">
    <source>
        <dbReference type="EMBL" id="MEK8045155.1"/>
    </source>
</evidence>
<evidence type="ECO:0000256" key="2">
    <source>
        <dbReference type="ARBA" id="ARBA00022692"/>
    </source>
</evidence>
<accession>A0ABU9C1K5</accession>
<proteinExistence type="predicted"/>
<evidence type="ECO:0000313" key="8">
    <source>
        <dbReference type="Proteomes" id="UP001379945"/>
    </source>
</evidence>
<keyword evidence="8" id="KW-1185">Reference proteome</keyword>
<feature type="transmembrane region" description="Helical" evidence="5">
    <location>
        <begin position="103"/>
        <end position="126"/>
    </location>
</feature>
<evidence type="ECO:0000256" key="5">
    <source>
        <dbReference type="SAM" id="Phobius"/>
    </source>
</evidence>
<dbReference type="Pfam" id="PF06803">
    <property type="entry name" value="DUF1232"/>
    <property type="match status" value="1"/>
</dbReference>
<sequence>MSRLTRFWRMANTARLAAYLMALWKLARHPETPLAPKLVAWLVLGYALSPIDLIPDFIPVLGQLDDMLLVPLGVALVVRLTPRPLWAACMQAAEAQTETLPKLWWGLLLVLLIWALLFVAFAAWLVRTVWHGV</sequence>
<keyword evidence="3 5" id="KW-1133">Transmembrane helix</keyword>
<reference evidence="7 8" key="1">
    <citation type="submission" date="2024-04" db="EMBL/GenBank/DDBJ databases">
        <title>Novel species of the genus Ideonella isolated from streams.</title>
        <authorList>
            <person name="Lu H."/>
        </authorList>
    </citation>
    <scope>NUCLEOTIDE SEQUENCE [LARGE SCALE GENOMIC DNA]</scope>
    <source>
        <strain evidence="7 8">LYT19W</strain>
    </source>
</reference>
<gene>
    <name evidence="7" type="ORF">AACH00_02195</name>
</gene>
<evidence type="ECO:0000259" key="6">
    <source>
        <dbReference type="Pfam" id="PF06803"/>
    </source>
</evidence>
<comment type="caution">
    <text evidence="7">The sequence shown here is derived from an EMBL/GenBank/DDBJ whole genome shotgun (WGS) entry which is preliminary data.</text>
</comment>
<feature type="domain" description="DUF1232" evidence="6">
    <location>
        <begin position="37"/>
        <end position="72"/>
    </location>
</feature>
<evidence type="ECO:0000256" key="3">
    <source>
        <dbReference type="ARBA" id="ARBA00022989"/>
    </source>
</evidence>
<dbReference type="EMBL" id="JBBUTI010000001">
    <property type="protein sequence ID" value="MEK8045155.1"/>
    <property type="molecule type" value="Genomic_DNA"/>
</dbReference>
<organism evidence="7 8">
    <name type="scientific">Ideonella margarita</name>
    <dbReference type="NCBI Taxonomy" id="2984191"/>
    <lineage>
        <taxon>Bacteria</taxon>
        <taxon>Pseudomonadati</taxon>
        <taxon>Pseudomonadota</taxon>
        <taxon>Betaproteobacteria</taxon>
        <taxon>Burkholderiales</taxon>
        <taxon>Sphaerotilaceae</taxon>
        <taxon>Ideonella</taxon>
    </lineage>
</organism>